<protein>
    <recommendedName>
        <fullName evidence="1">Integrase core domain-containing protein</fullName>
    </recommendedName>
</protein>
<name>A0A1E3HXZ5_9TREE</name>
<dbReference type="STRING" id="1295533.A0A1E3HXZ5"/>
<evidence type="ECO:0000313" key="3">
    <source>
        <dbReference type="Proteomes" id="UP000094065"/>
    </source>
</evidence>
<keyword evidence="3" id="KW-1185">Reference proteome</keyword>
<accession>A0A1E3HXZ5</accession>
<reference evidence="2 3" key="1">
    <citation type="submission" date="2016-06" db="EMBL/GenBank/DDBJ databases">
        <title>Evolution of pathogenesis and genome organization in the Tremellales.</title>
        <authorList>
            <person name="Cuomo C."/>
            <person name="Litvintseva A."/>
            <person name="Heitman J."/>
            <person name="Chen Y."/>
            <person name="Sun S."/>
            <person name="Springer D."/>
            <person name="Dromer F."/>
            <person name="Young S."/>
            <person name="Zeng Q."/>
            <person name="Chapman S."/>
            <person name="Gujja S."/>
            <person name="Saif S."/>
            <person name="Birren B."/>
        </authorList>
    </citation>
    <scope>NUCLEOTIDE SEQUENCE [LARGE SCALE GENOMIC DNA]</scope>
    <source>
        <strain evidence="2 3">CBS 6039</strain>
    </source>
</reference>
<dbReference type="EMBL" id="AWGJ01000004">
    <property type="protein sequence ID" value="ODN81127.1"/>
    <property type="molecule type" value="Genomic_DNA"/>
</dbReference>
<evidence type="ECO:0000313" key="2">
    <source>
        <dbReference type="EMBL" id="ODN81127.1"/>
    </source>
</evidence>
<dbReference type="GeneID" id="30154527"/>
<dbReference type="Pfam" id="PF24764">
    <property type="entry name" value="rva_4"/>
    <property type="match status" value="1"/>
</dbReference>
<dbReference type="Proteomes" id="UP000094065">
    <property type="component" value="Unassembled WGS sequence"/>
</dbReference>
<feature type="domain" description="Integrase core" evidence="1">
    <location>
        <begin position="21"/>
        <end position="96"/>
    </location>
</feature>
<sequence>MSRLTYGQGVSPSITPHRYLTSIHDITIKRCWQGLNKHVVEPVREVIAQGREEGGFVSTNDAHIRVFWFLFVPLVISSLNKFIIIHNHHKVRYQPEKRGPSGCRRIDVWKRPADFGGEQHLIPLTDEARGILEVWSEDAYREGQMQWLTPAEYEICTAGLETLGVTERWHYYDVWALFSRLIAVVIDDLYLELQRQSDEVDTD</sequence>
<gene>
    <name evidence="2" type="ORF">L202_03218</name>
</gene>
<dbReference type="OrthoDB" id="5392716at2759"/>
<dbReference type="AlphaFoldDB" id="A0A1E3HXZ5"/>
<organism evidence="2 3">
    <name type="scientific">Cryptococcus amylolentus CBS 6039</name>
    <dbReference type="NCBI Taxonomy" id="1295533"/>
    <lineage>
        <taxon>Eukaryota</taxon>
        <taxon>Fungi</taxon>
        <taxon>Dikarya</taxon>
        <taxon>Basidiomycota</taxon>
        <taxon>Agaricomycotina</taxon>
        <taxon>Tremellomycetes</taxon>
        <taxon>Tremellales</taxon>
        <taxon>Cryptococcaceae</taxon>
        <taxon>Cryptococcus</taxon>
    </lineage>
</organism>
<proteinExistence type="predicted"/>
<evidence type="ECO:0000259" key="1">
    <source>
        <dbReference type="Pfam" id="PF24764"/>
    </source>
</evidence>
<dbReference type="InterPro" id="IPR058913">
    <property type="entry name" value="Integrase_dom_put"/>
</dbReference>
<comment type="caution">
    <text evidence="2">The sequence shown here is derived from an EMBL/GenBank/DDBJ whole genome shotgun (WGS) entry which is preliminary data.</text>
</comment>
<dbReference type="RefSeq" id="XP_018995693.1">
    <property type="nucleotide sequence ID" value="XM_019137024.1"/>
</dbReference>